<organism evidence="1 2">
    <name type="scientific">Lingula anatina</name>
    <name type="common">Brachiopod</name>
    <name type="synonym">Lingula unguis</name>
    <dbReference type="NCBI Taxonomy" id="7574"/>
    <lineage>
        <taxon>Eukaryota</taxon>
        <taxon>Metazoa</taxon>
        <taxon>Spiralia</taxon>
        <taxon>Lophotrochozoa</taxon>
        <taxon>Brachiopoda</taxon>
        <taxon>Linguliformea</taxon>
        <taxon>Lingulata</taxon>
        <taxon>Lingulida</taxon>
        <taxon>Linguloidea</taxon>
        <taxon>Lingulidae</taxon>
        <taxon>Lingula</taxon>
    </lineage>
</organism>
<name>A0A1S3JXM8_LINAN</name>
<reference evidence="2" key="1">
    <citation type="submission" date="2025-08" db="UniProtKB">
        <authorList>
            <consortium name="RefSeq"/>
        </authorList>
    </citation>
    <scope>IDENTIFICATION</scope>
    <source>
        <tissue evidence="2">Gonads</tissue>
    </source>
</reference>
<evidence type="ECO:0000313" key="2">
    <source>
        <dbReference type="RefSeq" id="XP_013414809.1"/>
    </source>
</evidence>
<dbReference type="GeneID" id="106176822"/>
<gene>
    <name evidence="2" type="primary">LOC106176822</name>
</gene>
<proteinExistence type="predicted"/>
<dbReference type="RefSeq" id="XP_013414809.1">
    <property type="nucleotide sequence ID" value="XM_013559355.1"/>
</dbReference>
<sequence>MILVIFAGAGAGLILLTISAIDMNYAREAYDSYDPYDSFDDFFTTLAPPSRDVRREVKALATCMLALSIVEGIIACISFGITCHGLCCRSTQGTVITTVPAVAAVQTQPSVTVTRTVTTSPCPQYGYNQGMIHQAPAGYGQPPPAYSAGPPQPPAYTNVV</sequence>
<dbReference type="KEGG" id="lak:106176822"/>
<evidence type="ECO:0000313" key="1">
    <source>
        <dbReference type="Proteomes" id="UP000085678"/>
    </source>
</evidence>
<dbReference type="Proteomes" id="UP000085678">
    <property type="component" value="Unplaced"/>
</dbReference>
<keyword evidence="1" id="KW-1185">Reference proteome</keyword>
<protein>
    <submittedName>
        <fullName evidence="2">Uncharacterized protein LOC106176822 isoform X1</fullName>
    </submittedName>
</protein>
<dbReference type="AlphaFoldDB" id="A0A1S3JXM8"/>
<accession>A0A1S3JXM8</accession>